<protein>
    <submittedName>
        <fullName evidence="1">Uncharacterized protein</fullName>
    </submittedName>
</protein>
<dbReference type="RefSeq" id="WP_268043238.1">
    <property type="nucleotide sequence ID" value="NZ_CP104064.1"/>
</dbReference>
<gene>
    <name evidence="1" type="ORF">NZD86_16975</name>
</gene>
<dbReference type="EMBL" id="CP104064">
    <property type="protein sequence ID" value="WAH35946.1"/>
    <property type="molecule type" value="Genomic_DNA"/>
</dbReference>
<proteinExistence type="predicted"/>
<evidence type="ECO:0000313" key="1">
    <source>
        <dbReference type="EMBL" id="WAH35946.1"/>
    </source>
</evidence>
<evidence type="ECO:0000313" key="2">
    <source>
        <dbReference type="Proteomes" id="UP001164803"/>
    </source>
</evidence>
<name>A0ABY6Z0Q5_9BACL</name>
<keyword evidence="2" id="KW-1185">Reference proteome</keyword>
<reference evidence="1" key="1">
    <citation type="submission" date="2022-08" db="EMBL/GenBank/DDBJ databases">
        <title>Alicyclobacillus dauci DSM2870, complete genome.</title>
        <authorList>
            <person name="Wang Q."/>
            <person name="Cai R."/>
            <person name="Wang Z."/>
        </authorList>
    </citation>
    <scope>NUCLEOTIDE SEQUENCE</scope>
    <source>
        <strain evidence="1">DSM 28700</strain>
    </source>
</reference>
<accession>A0ABY6Z0Q5</accession>
<organism evidence="1 2">
    <name type="scientific">Alicyclobacillus dauci</name>
    <dbReference type="NCBI Taxonomy" id="1475485"/>
    <lineage>
        <taxon>Bacteria</taxon>
        <taxon>Bacillati</taxon>
        <taxon>Bacillota</taxon>
        <taxon>Bacilli</taxon>
        <taxon>Bacillales</taxon>
        <taxon>Alicyclobacillaceae</taxon>
        <taxon>Alicyclobacillus</taxon>
    </lineage>
</organism>
<sequence>MQLDSPFETVIFTHMDEAQNQLLLRDLHAAVERNEIKIIDIKRYRDQLIITFRRLSS</sequence>
<dbReference type="Proteomes" id="UP001164803">
    <property type="component" value="Chromosome"/>
</dbReference>